<dbReference type="RefSeq" id="WP_128386822.1">
    <property type="nucleotide sequence ID" value="NZ_CP035037.1"/>
</dbReference>
<evidence type="ECO:0000313" key="5">
    <source>
        <dbReference type="EMBL" id="QAB17769.1"/>
    </source>
</evidence>
<dbReference type="Gene3D" id="3.40.50.2300">
    <property type="match status" value="1"/>
</dbReference>
<dbReference type="CDD" id="cd17535">
    <property type="entry name" value="REC_NarL-like"/>
    <property type="match status" value="1"/>
</dbReference>
<reference evidence="5 6" key="1">
    <citation type="submission" date="2019-01" db="EMBL/GenBank/DDBJ databases">
        <title>Leucobacter muris sp. nov. isolated from the nose of a laboratory mouse.</title>
        <authorList>
            <person name="Benga L."/>
            <person name="Sproeer C."/>
            <person name="Schumann P."/>
            <person name="Verbarg S."/>
            <person name="Bunk B."/>
            <person name="Engelhardt E."/>
            <person name="Benten P.M."/>
            <person name="Sager M."/>
        </authorList>
    </citation>
    <scope>NUCLEOTIDE SEQUENCE [LARGE SCALE GENOMIC DNA]</scope>
    <source>
        <strain evidence="5 6">DSM 101948</strain>
    </source>
</reference>
<dbReference type="InterPro" id="IPR000792">
    <property type="entry name" value="Tscrpt_reg_LuxR_C"/>
</dbReference>
<dbReference type="SMART" id="SM00421">
    <property type="entry name" value="HTH_LUXR"/>
    <property type="match status" value="1"/>
</dbReference>
<name>A0ABX5QFN3_9MICO</name>
<evidence type="ECO:0000313" key="6">
    <source>
        <dbReference type="Proteomes" id="UP000285768"/>
    </source>
</evidence>
<dbReference type="InterPro" id="IPR001789">
    <property type="entry name" value="Sig_transdc_resp-reg_receiver"/>
</dbReference>
<feature type="modified residue" description="4-aspartylphosphate" evidence="3">
    <location>
        <position position="56"/>
    </location>
</feature>
<evidence type="ECO:0000256" key="2">
    <source>
        <dbReference type="ARBA" id="ARBA00023125"/>
    </source>
</evidence>
<dbReference type="PRINTS" id="PR00038">
    <property type="entry name" value="HTHLUXR"/>
</dbReference>
<dbReference type="Gene3D" id="1.10.10.10">
    <property type="entry name" value="Winged helix-like DNA-binding domain superfamily/Winged helix DNA-binding domain"/>
    <property type="match status" value="1"/>
</dbReference>
<protein>
    <submittedName>
        <fullName evidence="5">Response regulator transcription factor</fullName>
    </submittedName>
</protein>
<keyword evidence="6" id="KW-1185">Reference proteome</keyword>
<dbReference type="Pfam" id="PF00072">
    <property type="entry name" value="Response_reg"/>
    <property type="match status" value="1"/>
</dbReference>
<dbReference type="PANTHER" id="PTHR43214">
    <property type="entry name" value="TWO-COMPONENT RESPONSE REGULATOR"/>
    <property type="match status" value="1"/>
</dbReference>
<dbReference type="Pfam" id="PF00196">
    <property type="entry name" value="GerE"/>
    <property type="match status" value="1"/>
</dbReference>
<proteinExistence type="predicted"/>
<dbReference type="InterPro" id="IPR011006">
    <property type="entry name" value="CheY-like_superfamily"/>
</dbReference>
<dbReference type="PROSITE" id="PS50110">
    <property type="entry name" value="RESPONSE_REGULATORY"/>
    <property type="match status" value="1"/>
</dbReference>
<accession>A0ABX5QFN3</accession>
<keyword evidence="1 3" id="KW-0597">Phosphoprotein</keyword>
<dbReference type="InterPro" id="IPR039420">
    <property type="entry name" value="WalR-like"/>
</dbReference>
<dbReference type="EMBL" id="CP035037">
    <property type="protein sequence ID" value="QAB17769.1"/>
    <property type="molecule type" value="Genomic_DNA"/>
</dbReference>
<sequence>MTQTLRIGLLEDQPLFREMLQHLLRAVPGFAVVTAADCSDATSNWDARALDVALLDVELPDGTGLDVGRALQRSNPDLRVVLLSAVDRSQMLLELDEREQWSYLSKNSSTSSAKLIRAIRACAAGRRVIDPDVVGSRRVRAGGRLEGLSSRHLEVLQLVTEGLTNQAIAERLGLALSSVNNHVNAIYAGLQIDRARFNPRVAAARLYLEETA</sequence>
<gene>
    <name evidence="5" type="ORF">Leucomu_07415</name>
</gene>
<dbReference type="InterPro" id="IPR016032">
    <property type="entry name" value="Sig_transdc_resp-reg_C-effctor"/>
</dbReference>
<organism evidence="5 6">
    <name type="scientific">Leucobacter muris</name>
    <dbReference type="NCBI Taxonomy" id="1935379"/>
    <lineage>
        <taxon>Bacteria</taxon>
        <taxon>Bacillati</taxon>
        <taxon>Actinomycetota</taxon>
        <taxon>Actinomycetes</taxon>
        <taxon>Micrococcales</taxon>
        <taxon>Microbacteriaceae</taxon>
        <taxon>Leucobacter</taxon>
    </lineage>
</organism>
<dbReference type="SMART" id="SM00448">
    <property type="entry name" value="REC"/>
    <property type="match status" value="1"/>
</dbReference>
<dbReference type="Proteomes" id="UP000285768">
    <property type="component" value="Chromosome"/>
</dbReference>
<evidence type="ECO:0000256" key="1">
    <source>
        <dbReference type="ARBA" id="ARBA00022553"/>
    </source>
</evidence>
<dbReference type="InterPro" id="IPR058245">
    <property type="entry name" value="NreC/VraR/RcsB-like_REC"/>
</dbReference>
<dbReference type="SUPFAM" id="SSF46894">
    <property type="entry name" value="C-terminal effector domain of the bipartite response regulators"/>
    <property type="match status" value="1"/>
</dbReference>
<dbReference type="SUPFAM" id="SSF52172">
    <property type="entry name" value="CheY-like"/>
    <property type="match status" value="1"/>
</dbReference>
<evidence type="ECO:0000259" key="4">
    <source>
        <dbReference type="PROSITE" id="PS50110"/>
    </source>
</evidence>
<dbReference type="CDD" id="cd06170">
    <property type="entry name" value="LuxR_C_like"/>
    <property type="match status" value="1"/>
</dbReference>
<evidence type="ECO:0000256" key="3">
    <source>
        <dbReference type="PROSITE-ProRule" id="PRU00169"/>
    </source>
</evidence>
<feature type="domain" description="Response regulatory" evidence="4">
    <location>
        <begin position="6"/>
        <end position="121"/>
    </location>
</feature>
<dbReference type="InterPro" id="IPR036388">
    <property type="entry name" value="WH-like_DNA-bd_sf"/>
</dbReference>
<keyword evidence="2" id="KW-0238">DNA-binding</keyword>